<feature type="region of interest" description="Disordered" evidence="1">
    <location>
        <begin position="1"/>
        <end position="27"/>
    </location>
</feature>
<feature type="non-terminal residue" evidence="2">
    <location>
        <position position="27"/>
    </location>
</feature>
<feature type="non-terminal residue" evidence="2">
    <location>
        <position position="1"/>
    </location>
</feature>
<organism evidence="2 3">
    <name type="scientific">Erythranthe guttata</name>
    <name type="common">Yellow monkey flower</name>
    <name type="synonym">Mimulus guttatus</name>
    <dbReference type="NCBI Taxonomy" id="4155"/>
    <lineage>
        <taxon>Eukaryota</taxon>
        <taxon>Viridiplantae</taxon>
        <taxon>Streptophyta</taxon>
        <taxon>Embryophyta</taxon>
        <taxon>Tracheophyta</taxon>
        <taxon>Spermatophyta</taxon>
        <taxon>Magnoliopsida</taxon>
        <taxon>eudicotyledons</taxon>
        <taxon>Gunneridae</taxon>
        <taxon>Pentapetalae</taxon>
        <taxon>asterids</taxon>
        <taxon>lamiids</taxon>
        <taxon>Lamiales</taxon>
        <taxon>Phrymaceae</taxon>
        <taxon>Erythranthe</taxon>
    </lineage>
</organism>
<accession>A0A022QIS3</accession>
<evidence type="ECO:0000256" key="1">
    <source>
        <dbReference type="SAM" id="MobiDB-lite"/>
    </source>
</evidence>
<name>A0A022QIS3_ERYGU</name>
<keyword evidence="3" id="KW-1185">Reference proteome</keyword>
<dbReference type="EMBL" id="KI631506">
    <property type="protein sequence ID" value="EYU27163.1"/>
    <property type="molecule type" value="Genomic_DNA"/>
</dbReference>
<proteinExistence type="predicted"/>
<feature type="compositionally biased region" description="Polar residues" evidence="1">
    <location>
        <begin position="15"/>
        <end position="27"/>
    </location>
</feature>
<gene>
    <name evidence="2" type="ORF">MIMGU_mgv1a0260441mg</name>
</gene>
<reference evidence="2 3" key="1">
    <citation type="journal article" date="2013" name="Proc. Natl. Acad. Sci. U.S.A.">
        <title>Fine-scale variation in meiotic recombination in Mimulus inferred from population shotgun sequencing.</title>
        <authorList>
            <person name="Hellsten U."/>
            <person name="Wright K.M."/>
            <person name="Jenkins J."/>
            <person name="Shu S."/>
            <person name="Yuan Y."/>
            <person name="Wessler S.R."/>
            <person name="Schmutz J."/>
            <person name="Willis J.H."/>
            <person name="Rokhsar D.S."/>
        </authorList>
    </citation>
    <scope>NUCLEOTIDE SEQUENCE [LARGE SCALE GENOMIC DNA]</scope>
    <source>
        <strain evidence="3">cv. DUN x IM62</strain>
    </source>
</reference>
<dbReference type="Proteomes" id="UP000030748">
    <property type="component" value="Unassembled WGS sequence"/>
</dbReference>
<sequence length="27" mass="2901">LLNLPPDSPDAQIFYRNSSSATPPVSN</sequence>
<evidence type="ECO:0000313" key="3">
    <source>
        <dbReference type="Proteomes" id="UP000030748"/>
    </source>
</evidence>
<protein>
    <submittedName>
        <fullName evidence="2">Uncharacterized protein</fullName>
    </submittedName>
</protein>
<dbReference type="AlphaFoldDB" id="A0A022QIS3"/>
<evidence type="ECO:0000313" key="2">
    <source>
        <dbReference type="EMBL" id="EYU27163.1"/>
    </source>
</evidence>